<dbReference type="Proteomes" id="UP000622890">
    <property type="component" value="Unassembled WGS sequence"/>
</dbReference>
<evidence type="ECO:0000313" key="3">
    <source>
        <dbReference type="Proteomes" id="UP000622890"/>
    </source>
</evidence>
<protein>
    <submittedName>
        <fullName evidence="2">Uncharacterized protein</fullName>
    </submittedName>
</protein>
<organism evidence="2 3">
    <name type="scientific">Noviherbaspirillum pedocola</name>
    <dbReference type="NCBI Taxonomy" id="2801341"/>
    <lineage>
        <taxon>Bacteria</taxon>
        <taxon>Pseudomonadati</taxon>
        <taxon>Pseudomonadota</taxon>
        <taxon>Betaproteobacteria</taxon>
        <taxon>Burkholderiales</taxon>
        <taxon>Oxalobacteraceae</taxon>
        <taxon>Noviherbaspirillum</taxon>
    </lineage>
</organism>
<proteinExistence type="predicted"/>
<keyword evidence="3" id="KW-1185">Reference proteome</keyword>
<keyword evidence="1" id="KW-1133">Transmembrane helix</keyword>
<dbReference type="EMBL" id="JAEPBG010000011">
    <property type="protein sequence ID" value="MBK4737314.1"/>
    <property type="molecule type" value="Genomic_DNA"/>
</dbReference>
<name>A0A934SX79_9BURK</name>
<evidence type="ECO:0000313" key="2">
    <source>
        <dbReference type="EMBL" id="MBK4737314.1"/>
    </source>
</evidence>
<comment type="caution">
    <text evidence="2">The sequence shown here is derived from an EMBL/GenBank/DDBJ whole genome shotgun (WGS) entry which is preliminary data.</text>
</comment>
<gene>
    <name evidence="2" type="ORF">JJB74_22065</name>
</gene>
<dbReference type="RefSeq" id="WP_200595502.1">
    <property type="nucleotide sequence ID" value="NZ_JAEPBG010000011.1"/>
</dbReference>
<dbReference type="AlphaFoldDB" id="A0A934SX79"/>
<accession>A0A934SX79</accession>
<evidence type="ECO:0000256" key="1">
    <source>
        <dbReference type="SAM" id="Phobius"/>
    </source>
</evidence>
<feature type="transmembrane region" description="Helical" evidence="1">
    <location>
        <begin position="21"/>
        <end position="43"/>
    </location>
</feature>
<reference evidence="2" key="1">
    <citation type="submission" date="2021-01" db="EMBL/GenBank/DDBJ databases">
        <title>Genome sequence of strain Noviherbaspirillum sp. DKR-6.</title>
        <authorList>
            <person name="Chaudhary D.K."/>
        </authorList>
    </citation>
    <scope>NUCLEOTIDE SEQUENCE</scope>
    <source>
        <strain evidence="2">DKR-6</strain>
    </source>
</reference>
<keyword evidence="1" id="KW-0472">Membrane</keyword>
<sequence>MRYGMGRKRIVGASLSAKLEASIVMCVFYGAILIVLAKVLFPWDRMFFAKGQRCMNYWNPSGLVTASYTPNDYSGQTYIQYQIEQKGSGYRRPANFYHACVFNGWSVDAQATDAFIKDKVQDYIRRCDLVSEQLRFRESGVNSRLARRYDATPAQKAAWRAEHCTASKGAERAELRPQILDFRDKSDEF</sequence>
<keyword evidence="1" id="KW-0812">Transmembrane</keyword>